<dbReference type="Proteomes" id="UP000712673">
    <property type="component" value="Unassembled WGS sequence"/>
</dbReference>
<gene>
    <name evidence="1" type="ORF">FJZ47_17040</name>
</gene>
<accession>A0A937W4X7</accession>
<dbReference type="Gene3D" id="2.60.60.20">
    <property type="entry name" value="PLAT/LH2 domain"/>
    <property type="match status" value="1"/>
</dbReference>
<dbReference type="CDD" id="cd00063">
    <property type="entry name" value="FN3"/>
    <property type="match status" value="1"/>
</dbReference>
<protein>
    <submittedName>
        <fullName evidence="1">Uncharacterized protein</fullName>
    </submittedName>
</protein>
<evidence type="ECO:0000313" key="2">
    <source>
        <dbReference type="Proteomes" id="UP000712673"/>
    </source>
</evidence>
<comment type="caution">
    <text evidence="1">The sequence shown here is derived from an EMBL/GenBank/DDBJ whole genome shotgun (WGS) entry which is preliminary data.</text>
</comment>
<name>A0A937W4X7_UNCTE</name>
<dbReference type="AlphaFoldDB" id="A0A937W4X7"/>
<dbReference type="InterPro" id="IPR036392">
    <property type="entry name" value="PLAT/LH2_dom_sf"/>
</dbReference>
<dbReference type="InterPro" id="IPR003961">
    <property type="entry name" value="FN3_dom"/>
</dbReference>
<organism evidence="1 2">
    <name type="scientific">Tectimicrobiota bacterium</name>
    <dbReference type="NCBI Taxonomy" id="2528274"/>
    <lineage>
        <taxon>Bacteria</taxon>
        <taxon>Pseudomonadati</taxon>
        <taxon>Nitrospinota/Tectimicrobiota group</taxon>
        <taxon>Candidatus Tectimicrobiota</taxon>
    </lineage>
</organism>
<sequence>MSGGTRITGLVSVVGLTLLVAAPLYALSSGAQQPPENQGPTLPKRPTISARTTTSLEVRWNGRDKAGKPYRLLRVSPGNPIVLASGKAPVTTLIVQDTGLLKDTVYCYQAEVDEPGFGIRRSSKGCSNTLAGQAITRLEILLTTADIADAGTDDAVFVDAGGHRTYLDHDIDDFTRGASRRYDLTLVGDTADIRQVTLGKTGTDGWCVKALKLLVNGRSMFRQSFTGKPGGCLWLDNEGGAKLTHTITTAQLHAHQDWAKYQAPLPALQKTAQGHTGSFQLSAGELRERIEGMVGNAIHGTALYWHETGQGVEVAPHPTQGNAIHVTVRVGGDAGIFPDANITITFDLVFALSQTAFGQPIDVTITDANPKVRSTGSWDDDGVEEEVRQAWPGVDLGFRIDVDAILKPLADAIPALKAYIGRCCDAFAVTVDAQANVTLSANLSPAPTGGVFPQWHVGAETLSLSKAR</sequence>
<dbReference type="EMBL" id="VGLS01000591">
    <property type="protein sequence ID" value="MBM3225489.1"/>
    <property type="molecule type" value="Genomic_DNA"/>
</dbReference>
<evidence type="ECO:0000313" key="1">
    <source>
        <dbReference type="EMBL" id="MBM3225489.1"/>
    </source>
</evidence>
<dbReference type="SUPFAM" id="SSF49723">
    <property type="entry name" value="Lipase/lipooxygenase domain (PLAT/LH2 domain)"/>
    <property type="match status" value="1"/>
</dbReference>
<dbReference type="InterPro" id="IPR036116">
    <property type="entry name" value="FN3_sf"/>
</dbReference>
<proteinExistence type="predicted"/>
<reference evidence="1" key="1">
    <citation type="submission" date="2019-03" db="EMBL/GenBank/DDBJ databases">
        <title>Lake Tanganyika Metagenome-Assembled Genomes (MAGs).</title>
        <authorList>
            <person name="Tran P."/>
        </authorList>
    </citation>
    <scope>NUCLEOTIDE SEQUENCE</scope>
    <source>
        <strain evidence="1">K_DeepCast_65m_m2_066</strain>
    </source>
</reference>
<dbReference type="SUPFAM" id="SSF49265">
    <property type="entry name" value="Fibronectin type III"/>
    <property type="match status" value="1"/>
</dbReference>